<feature type="domain" description="SusD-like N-terminal" evidence="7">
    <location>
        <begin position="53"/>
        <end position="245"/>
    </location>
</feature>
<accession>A0A9D1ZKM4</accession>
<evidence type="ECO:0000259" key="6">
    <source>
        <dbReference type="Pfam" id="PF07980"/>
    </source>
</evidence>
<evidence type="ECO:0000256" key="1">
    <source>
        <dbReference type="ARBA" id="ARBA00004442"/>
    </source>
</evidence>
<dbReference type="Gene3D" id="1.25.40.390">
    <property type="match status" value="1"/>
</dbReference>
<dbReference type="InterPro" id="IPR033985">
    <property type="entry name" value="SusD-like_N"/>
</dbReference>
<dbReference type="InterPro" id="IPR011990">
    <property type="entry name" value="TPR-like_helical_dom_sf"/>
</dbReference>
<dbReference type="Pfam" id="PF07980">
    <property type="entry name" value="SusD_RagB"/>
    <property type="match status" value="1"/>
</dbReference>
<dbReference type="Pfam" id="PF14322">
    <property type="entry name" value="SusD-like_3"/>
    <property type="match status" value="1"/>
</dbReference>
<organism evidence="8 9">
    <name type="scientific">Candidatus Bacteroides pullicola</name>
    <dbReference type="NCBI Taxonomy" id="2838475"/>
    <lineage>
        <taxon>Bacteria</taxon>
        <taxon>Pseudomonadati</taxon>
        <taxon>Bacteroidota</taxon>
        <taxon>Bacteroidia</taxon>
        <taxon>Bacteroidales</taxon>
        <taxon>Bacteroidaceae</taxon>
        <taxon>Bacteroides</taxon>
    </lineage>
</organism>
<evidence type="ECO:0000259" key="7">
    <source>
        <dbReference type="Pfam" id="PF14322"/>
    </source>
</evidence>
<dbReference type="Proteomes" id="UP000886851">
    <property type="component" value="Unassembled WGS sequence"/>
</dbReference>
<dbReference type="SUPFAM" id="SSF48452">
    <property type="entry name" value="TPR-like"/>
    <property type="match status" value="1"/>
</dbReference>
<keyword evidence="3" id="KW-0732">Signal</keyword>
<comment type="subcellular location">
    <subcellularLocation>
        <location evidence="1">Cell outer membrane</location>
    </subcellularLocation>
</comment>
<name>A0A9D1ZKM4_9BACE</name>
<dbReference type="InterPro" id="IPR012944">
    <property type="entry name" value="SusD_RagB_dom"/>
</dbReference>
<protein>
    <submittedName>
        <fullName evidence="8">RagB/SusD family nutrient uptake outer membrane protein</fullName>
    </submittedName>
</protein>
<comment type="similarity">
    <text evidence="2">Belongs to the SusD family.</text>
</comment>
<dbReference type="EMBL" id="DXCV01000033">
    <property type="protein sequence ID" value="HIY87842.1"/>
    <property type="molecule type" value="Genomic_DNA"/>
</dbReference>
<dbReference type="AlphaFoldDB" id="A0A9D1ZKM4"/>
<evidence type="ECO:0000256" key="5">
    <source>
        <dbReference type="ARBA" id="ARBA00023237"/>
    </source>
</evidence>
<comment type="caution">
    <text evidence="8">The sequence shown here is derived from an EMBL/GenBank/DDBJ whole genome shotgun (WGS) entry which is preliminary data.</text>
</comment>
<reference evidence="8" key="2">
    <citation type="submission" date="2021-04" db="EMBL/GenBank/DDBJ databases">
        <authorList>
            <person name="Gilroy R."/>
        </authorList>
    </citation>
    <scope>NUCLEOTIDE SEQUENCE</scope>
    <source>
        <strain evidence="8">Gambia2-208</strain>
    </source>
</reference>
<evidence type="ECO:0000313" key="8">
    <source>
        <dbReference type="EMBL" id="HIY87842.1"/>
    </source>
</evidence>
<keyword evidence="5" id="KW-0998">Cell outer membrane</keyword>
<reference evidence="8" key="1">
    <citation type="journal article" date="2021" name="PeerJ">
        <title>Extensive microbial diversity within the chicken gut microbiome revealed by metagenomics and culture.</title>
        <authorList>
            <person name="Gilroy R."/>
            <person name="Ravi A."/>
            <person name="Getino M."/>
            <person name="Pursley I."/>
            <person name="Horton D.L."/>
            <person name="Alikhan N.F."/>
            <person name="Baker D."/>
            <person name="Gharbi K."/>
            <person name="Hall N."/>
            <person name="Watson M."/>
            <person name="Adriaenssens E.M."/>
            <person name="Foster-Nyarko E."/>
            <person name="Jarju S."/>
            <person name="Secka A."/>
            <person name="Antonio M."/>
            <person name="Oren A."/>
            <person name="Chaudhuri R.R."/>
            <person name="La Ragione R."/>
            <person name="Hildebrand F."/>
            <person name="Pallen M.J."/>
        </authorList>
    </citation>
    <scope>NUCLEOTIDE SEQUENCE</scope>
    <source>
        <strain evidence="8">Gambia2-208</strain>
    </source>
</reference>
<sequence>MKLRNYKQYIIGGLLAGGLLNFSACSLDYDPLASYSDVTEGVQDEEGEQLEFATKADVESALQALYQLIRDRMEHWYMDQLLMGDSHSDNAYGGSTDGGVINYENNSIDANNPNIVRDWDRFMADATQATRIINNVDLVPDASFSESERNSIKAQAMIFRAFIWFEMTRMWGNIPLNTVLPPDITADNIEEVYPDYFPPQNTQQEAYEKIEEDLLYAVQYAPDTDQADKTLFSNDVARALLAKIYAEKPMRDYNKVIQYCDELEAHGYGLADSFSDLFGMNETVTDMKMRNTREGILEAQFPASGGNWMAWMFGRDLLDYDYSFTWAKWITPSRNLVAAFEQAGDTERYNETIVWYECSWSNYYPSDHYAFAYKCRSGASSMIYLRFADILLLKAEACLRGDNKDLNAAADIIDRIRERAGLAPLSASVRGNEASLWEAYKLERRLELALEGQRWYDLCRWDEVENVMNNIDDEGRAANVNPYNANSYLMPLPQTVLDSNENLVQNPGY</sequence>
<gene>
    <name evidence="8" type="ORF">H9824_03930</name>
</gene>
<evidence type="ECO:0000256" key="3">
    <source>
        <dbReference type="ARBA" id="ARBA00022729"/>
    </source>
</evidence>
<evidence type="ECO:0000256" key="2">
    <source>
        <dbReference type="ARBA" id="ARBA00006275"/>
    </source>
</evidence>
<keyword evidence="4" id="KW-0472">Membrane</keyword>
<feature type="domain" description="RagB/SusD" evidence="6">
    <location>
        <begin position="380"/>
        <end position="509"/>
    </location>
</feature>
<proteinExistence type="inferred from homology"/>
<evidence type="ECO:0000313" key="9">
    <source>
        <dbReference type="Proteomes" id="UP000886851"/>
    </source>
</evidence>
<dbReference type="CDD" id="cd08977">
    <property type="entry name" value="SusD"/>
    <property type="match status" value="1"/>
</dbReference>
<dbReference type="GO" id="GO:0009279">
    <property type="term" value="C:cell outer membrane"/>
    <property type="evidence" value="ECO:0007669"/>
    <property type="project" value="UniProtKB-SubCell"/>
</dbReference>
<evidence type="ECO:0000256" key="4">
    <source>
        <dbReference type="ARBA" id="ARBA00023136"/>
    </source>
</evidence>